<accession>A0A1G7AQU2</accession>
<evidence type="ECO:0000256" key="4">
    <source>
        <dbReference type="ARBA" id="ARBA00022519"/>
    </source>
</evidence>
<gene>
    <name evidence="17" type="ORF">SAMN05192589_11332</name>
</gene>
<keyword evidence="9 14" id="KW-0418">Kinase</keyword>
<keyword evidence="5" id="KW-0597">Phosphoprotein</keyword>
<evidence type="ECO:0000313" key="17">
    <source>
        <dbReference type="EMBL" id="SDE17102.1"/>
    </source>
</evidence>
<dbReference type="InterPro" id="IPR003660">
    <property type="entry name" value="HAMP_dom"/>
</dbReference>
<dbReference type="SMART" id="SM00387">
    <property type="entry name" value="HATPase_c"/>
    <property type="match status" value="1"/>
</dbReference>
<proteinExistence type="predicted"/>
<keyword evidence="3 14" id="KW-1003">Cell membrane</keyword>
<feature type="transmembrane region" description="Helical" evidence="14">
    <location>
        <begin position="135"/>
        <end position="156"/>
    </location>
</feature>
<dbReference type="PROSITE" id="PS50109">
    <property type="entry name" value="HIS_KIN"/>
    <property type="match status" value="1"/>
</dbReference>
<comment type="subcellular location">
    <subcellularLocation>
        <location evidence="2 14">Cell inner membrane</location>
    </subcellularLocation>
</comment>
<dbReference type="InterPro" id="IPR004358">
    <property type="entry name" value="Sig_transdc_His_kin-like_C"/>
</dbReference>
<dbReference type="PROSITE" id="PS50885">
    <property type="entry name" value="HAMP"/>
    <property type="match status" value="1"/>
</dbReference>
<sequence length="439" mass="48072">MQRRLSLWFALQTLIGLSLLCAAVYGVTAWNFQQKSQEELDQQARLAFHLLNEPGPGSDALSLQHKLEDFLSSHRNVSLSIEREGRRVFHAAPAAEGAWIWAEYQEVLKGGGGRVEVHIGLDATQDARLLRRLRWTLAFAVVLGTLLVSLTGALLVRHGLQPLRQLAERTSRITPNVPSVPIEALEFDQELRPWIAQFNVLVARLEQAYSQSKAFNADVAHELRTPLANLIASAEVELARPRSSQDMHLLLLSNLEEIRRMSGIVADMLFLSRADRGEFLRTRQPACLSEQACAVLEFHEASLEDAGLRGVVVGEATAALDVSLVRRALSNLVGNAIRYAAKDSTIVVSIRSADDGAEIAVENEGPPIAPQALDRLFERFYRGTAARDGSEQHHGLGLAIVDAIARMHGGRTFAHSQGPVTRIGFTISASIDEATAAAQ</sequence>
<evidence type="ECO:0000259" key="16">
    <source>
        <dbReference type="PROSITE" id="PS50885"/>
    </source>
</evidence>
<evidence type="ECO:0000256" key="12">
    <source>
        <dbReference type="ARBA" id="ARBA00023012"/>
    </source>
</evidence>
<evidence type="ECO:0000256" key="13">
    <source>
        <dbReference type="ARBA" id="ARBA00023136"/>
    </source>
</evidence>
<dbReference type="GO" id="GO:0005524">
    <property type="term" value="F:ATP binding"/>
    <property type="evidence" value="ECO:0007669"/>
    <property type="project" value="UniProtKB-KW"/>
</dbReference>
<dbReference type="EC" id="2.7.13.3" evidence="14"/>
<dbReference type="CDD" id="cd00075">
    <property type="entry name" value="HATPase"/>
    <property type="match status" value="1"/>
</dbReference>
<evidence type="ECO:0000256" key="2">
    <source>
        <dbReference type="ARBA" id="ARBA00004533"/>
    </source>
</evidence>
<dbReference type="CDD" id="cd00082">
    <property type="entry name" value="HisKA"/>
    <property type="match status" value="1"/>
</dbReference>
<evidence type="ECO:0000256" key="7">
    <source>
        <dbReference type="ARBA" id="ARBA00022692"/>
    </source>
</evidence>
<protein>
    <recommendedName>
        <fullName evidence="14">Sensor protein</fullName>
        <ecNumber evidence="14">2.7.13.3</ecNumber>
    </recommendedName>
</protein>
<dbReference type="SMART" id="SM00388">
    <property type="entry name" value="HisKA"/>
    <property type="match status" value="1"/>
</dbReference>
<dbReference type="SUPFAM" id="SSF47384">
    <property type="entry name" value="Homodimeric domain of signal transducing histidine kinase"/>
    <property type="match status" value="1"/>
</dbReference>
<keyword evidence="13 14" id="KW-0472">Membrane</keyword>
<dbReference type="InterPro" id="IPR003661">
    <property type="entry name" value="HisK_dim/P_dom"/>
</dbReference>
<comment type="function">
    <text evidence="14">Member of a two-component regulatory system.</text>
</comment>
<evidence type="ECO:0000256" key="3">
    <source>
        <dbReference type="ARBA" id="ARBA00022475"/>
    </source>
</evidence>
<reference evidence="17 18" key="1">
    <citation type="submission" date="2016-10" db="EMBL/GenBank/DDBJ databases">
        <authorList>
            <person name="de Groot N.N."/>
        </authorList>
    </citation>
    <scope>NUCLEOTIDE SEQUENCE [LARGE SCALE GENOMIC DNA]</scope>
    <source>
        <strain evidence="17 18">DSM 16619</strain>
    </source>
</reference>
<dbReference type="NCBIfam" id="TIGR01386">
    <property type="entry name" value="cztS_silS_copS"/>
    <property type="match status" value="1"/>
</dbReference>
<dbReference type="Pfam" id="PF02518">
    <property type="entry name" value="HATPase_c"/>
    <property type="match status" value="1"/>
</dbReference>
<dbReference type="InterPro" id="IPR003594">
    <property type="entry name" value="HATPase_dom"/>
</dbReference>
<keyword evidence="8 14" id="KW-0547">Nucleotide-binding</keyword>
<dbReference type="EMBL" id="FMZC01000013">
    <property type="protein sequence ID" value="SDE17102.1"/>
    <property type="molecule type" value="Genomic_DNA"/>
</dbReference>
<evidence type="ECO:0000313" key="18">
    <source>
        <dbReference type="Proteomes" id="UP000198781"/>
    </source>
</evidence>
<feature type="domain" description="Histidine kinase" evidence="15">
    <location>
        <begin position="218"/>
        <end position="435"/>
    </location>
</feature>
<keyword evidence="18" id="KW-1185">Reference proteome</keyword>
<dbReference type="InterPro" id="IPR036890">
    <property type="entry name" value="HATPase_C_sf"/>
</dbReference>
<dbReference type="AlphaFoldDB" id="A0A1G7AQU2"/>
<keyword evidence="10 14" id="KW-0067">ATP-binding</keyword>
<keyword evidence="7 14" id="KW-0812">Transmembrane</keyword>
<evidence type="ECO:0000256" key="5">
    <source>
        <dbReference type="ARBA" id="ARBA00022553"/>
    </source>
</evidence>
<evidence type="ECO:0000256" key="1">
    <source>
        <dbReference type="ARBA" id="ARBA00000085"/>
    </source>
</evidence>
<dbReference type="GO" id="GO:0005886">
    <property type="term" value="C:plasma membrane"/>
    <property type="evidence" value="ECO:0007669"/>
    <property type="project" value="UniProtKB-SubCell"/>
</dbReference>
<organism evidence="17 18">
    <name type="scientific">Paracidovorax valerianellae</name>
    <dbReference type="NCBI Taxonomy" id="187868"/>
    <lineage>
        <taxon>Bacteria</taxon>
        <taxon>Pseudomonadati</taxon>
        <taxon>Pseudomonadota</taxon>
        <taxon>Betaproteobacteria</taxon>
        <taxon>Burkholderiales</taxon>
        <taxon>Comamonadaceae</taxon>
        <taxon>Paracidovorax</taxon>
    </lineage>
</organism>
<dbReference type="Gene3D" id="3.30.565.10">
    <property type="entry name" value="Histidine kinase-like ATPase, C-terminal domain"/>
    <property type="match status" value="1"/>
</dbReference>
<evidence type="ECO:0000256" key="10">
    <source>
        <dbReference type="ARBA" id="ARBA00022840"/>
    </source>
</evidence>
<dbReference type="PRINTS" id="PR00344">
    <property type="entry name" value="BCTRLSENSOR"/>
</dbReference>
<dbReference type="Pfam" id="PF00512">
    <property type="entry name" value="HisKA"/>
    <property type="match status" value="1"/>
</dbReference>
<evidence type="ECO:0000256" key="11">
    <source>
        <dbReference type="ARBA" id="ARBA00022989"/>
    </source>
</evidence>
<evidence type="ECO:0000256" key="6">
    <source>
        <dbReference type="ARBA" id="ARBA00022679"/>
    </source>
</evidence>
<dbReference type="InterPro" id="IPR050428">
    <property type="entry name" value="TCS_sensor_his_kinase"/>
</dbReference>
<dbReference type="InterPro" id="IPR006290">
    <property type="entry name" value="CztS_silS_copS"/>
</dbReference>
<dbReference type="Proteomes" id="UP000198781">
    <property type="component" value="Unassembled WGS sequence"/>
</dbReference>
<keyword evidence="6 14" id="KW-0808">Transferase</keyword>
<dbReference type="InterPro" id="IPR036097">
    <property type="entry name" value="HisK_dim/P_sf"/>
</dbReference>
<dbReference type="Gene3D" id="1.10.287.130">
    <property type="match status" value="1"/>
</dbReference>
<evidence type="ECO:0000256" key="8">
    <source>
        <dbReference type="ARBA" id="ARBA00022741"/>
    </source>
</evidence>
<dbReference type="GO" id="GO:0000155">
    <property type="term" value="F:phosphorelay sensor kinase activity"/>
    <property type="evidence" value="ECO:0007669"/>
    <property type="project" value="InterPro"/>
</dbReference>
<evidence type="ECO:0000259" key="15">
    <source>
        <dbReference type="PROSITE" id="PS50109"/>
    </source>
</evidence>
<dbReference type="RefSeq" id="WP_092745133.1">
    <property type="nucleotide sequence ID" value="NZ_FMZC01000013.1"/>
</dbReference>
<name>A0A1G7AQU2_9BURK</name>
<dbReference type="InterPro" id="IPR005467">
    <property type="entry name" value="His_kinase_dom"/>
</dbReference>
<dbReference type="PANTHER" id="PTHR45436:SF9">
    <property type="entry name" value="SENSOR PROTEIN"/>
    <property type="match status" value="1"/>
</dbReference>
<evidence type="ECO:0000256" key="9">
    <source>
        <dbReference type="ARBA" id="ARBA00022777"/>
    </source>
</evidence>
<keyword evidence="11 14" id="KW-1133">Transmembrane helix</keyword>
<feature type="domain" description="HAMP" evidence="16">
    <location>
        <begin position="157"/>
        <end position="210"/>
    </location>
</feature>
<keyword evidence="12 14" id="KW-0902">Two-component regulatory system</keyword>
<evidence type="ECO:0000256" key="14">
    <source>
        <dbReference type="RuleBase" id="RU364088"/>
    </source>
</evidence>
<dbReference type="OrthoDB" id="9786919at2"/>
<dbReference type="SUPFAM" id="SSF55874">
    <property type="entry name" value="ATPase domain of HSP90 chaperone/DNA topoisomerase II/histidine kinase"/>
    <property type="match status" value="1"/>
</dbReference>
<comment type="catalytic activity">
    <reaction evidence="1 14">
        <text>ATP + protein L-histidine = ADP + protein N-phospho-L-histidine.</text>
        <dbReference type="EC" id="2.7.13.3"/>
    </reaction>
</comment>
<keyword evidence="4 14" id="KW-0997">Cell inner membrane</keyword>
<dbReference type="STRING" id="187868.SAMN05192589_11332"/>
<dbReference type="PANTHER" id="PTHR45436">
    <property type="entry name" value="SENSOR HISTIDINE KINASE YKOH"/>
    <property type="match status" value="1"/>
</dbReference>